<reference evidence="3" key="1">
    <citation type="submission" date="2022-11" db="UniProtKB">
        <authorList>
            <consortium name="WormBaseParasite"/>
        </authorList>
    </citation>
    <scope>IDENTIFICATION</scope>
</reference>
<organism evidence="2 3">
    <name type="scientific">Romanomermis culicivorax</name>
    <name type="common">Nematode worm</name>
    <dbReference type="NCBI Taxonomy" id="13658"/>
    <lineage>
        <taxon>Eukaryota</taxon>
        <taxon>Metazoa</taxon>
        <taxon>Ecdysozoa</taxon>
        <taxon>Nematoda</taxon>
        <taxon>Enoplea</taxon>
        <taxon>Dorylaimia</taxon>
        <taxon>Mermithida</taxon>
        <taxon>Mermithoidea</taxon>
        <taxon>Mermithidae</taxon>
        <taxon>Romanomermis</taxon>
    </lineage>
</organism>
<evidence type="ECO:0000313" key="2">
    <source>
        <dbReference type="Proteomes" id="UP000887565"/>
    </source>
</evidence>
<accession>A0A915JT91</accession>
<keyword evidence="1" id="KW-1133">Transmembrane helix</keyword>
<feature type="transmembrane region" description="Helical" evidence="1">
    <location>
        <begin position="9"/>
        <end position="27"/>
    </location>
</feature>
<dbReference type="AlphaFoldDB" id="A0A915JT91"/>
<protein>
    <submittedName>
        <fullName evidence="3">Secreted protein</fullName>
    </submittedName>
</protein>
<dbReference type="WBParaSite" id="nRc.2.0.1.t29555-RA">
    <property type="protein sequence ID" value="nRc.2.0.1.t29555-RA"/>
    <property type="gene ID" value="nRc.2.0.1.g29555"/>
</dbReference>
<evidence type="ECO:0000256" key="1">
    <source>
        <dbReference type="SAM" id="Phobius"/>
    </source>
</evidence>
<dbReference type="Proteomes" id="UP000887565">
    <property type="component" value="Unplaced"/>
</dbReference>
<keyword evidence="1" id="KW-0472">Membrane</keyword>
<keyword evidence="1" id="KW-0812">Transmembrane</keyword>
<keyword evidence="2" id="KW-1185">Reference proteome</keyword>
<sequence>MIQQKFKYVTNALLLYVSIILLISVQYENSCLLLQILITKKTGSTTIESEKRDENVDSQRSIISTITHRRTHAWNAYCYIHIIANFKFHLLQSFTVVYASSTTDGSANVSAQLTEGHGQEDGGRGDSFRQTG</sequence>
<name>A0A915JT91_ROMCU</name>
<evidence type="ECO:0000313" key="3">
    <source>
        <dbReference type="WBParaSite" id="nRc.2.0.1.t29555-RA"/>
    </source>
</evidence>
<proteinExistence type="predicted"/>